<evidence type="ECO:0000256" key="7">
    <source>
        <dbReference type="ARBA" id="ARBA00023136"/>
    </source>
</evidence>
<dbReference type="InterPro" id="IPR052180">
    <property type="entry name" value="NhaC_Na-H+_Antiporter"/>
</dbReference>
<evidence type="ECO:0000256" key="4">
    <source>
        <dbReference type="ARBA" id="ARBA00022475"/>
    </source>
</evidence>
<comment type="subcellular location">
    <subcellularLocation>
        <location evidence="1">Cell membrane</location>
        <topology evidence="1">Multi-pass membrane protein</topology>
    </subcellularLocation>
</comment>
<feature type="transmembrane region" description="Helical" evidence="9">
    <location>
        <begin position="248"/>
        <end position="265"/>
    </location>
</feature>
<feature type="transmembrane region" description="Helical" evidence="9">
    <location>
        <begin position="409"/>
        <end position="427"/>
    </location>
</feature>
<keyword evidence="12" id="KW-1185">Reference proteome</keyword>
<reference evidence="11 12" key="1">
    <citation type="submission" date="2022-10" db="EMBL/GenBank/DDBJ databases">
        <title>Host association and intracellularity evolved multiple times independently in the Rickettsiales.</title>
        <authorList>
            <person name="Castelli M."/>
            <person name="Nardi T."/>
            <person name="Gammuto L."/>
            <person name="Bellinzona G."/>
            <person name="Sabaneyeva E."/>
            <person name="Potekhin A."/>
            <person name="Serra V."/>
            <person name="Petroni G."/>
            <person name="Sassera D."/>
        </authorList>
    </citation>
    <scope>NUCLEOTIDE SEQUENCE [LARGE SCALE GENOMIC DNA]</scope>
    <source>
        <strain evidence="11 12">Kr 154-4</strain>
    </source>
</reference>
<feature type="transmembrane region" description="Helical" evidence="9">
    <location>
        <begin position="370"/>
        <end position="397"/>
    </location>
</feature>
<evidence type="ECO:0000256" key="9">
    <source>
        <dbReference type="SAM" id="Phobius"/>
    </source>
</evidence>
<name>A0ABZ0UWV6_9RICK</name>
<keyword evidence="5 9" id="KW-0812">Transmembrane</keyword>
<keyword evidence="4" id="KW-1003">Cell membrane</keyword>
<evidence type="ECO:0000256" key="5">
    <source>
        <dbReference type="ARBA" id="ARBA00022692"/>
    </source>
</evidence>
<evidence type="ECO:0000259" key="10">
    <source>
        <dbReference type="Pfam" id="PF03553"/>
    </source>
</evidence>
<sequence>MHILINFLPILFFVLLYVGSGIYYTIIGVDYAFYQVSPIVAIIPAIALAWSLYRGTTEEKMNCFLDGVRHRDIITMCIIFLLSGAFGAVTKAIGSVDATVNLALSLVPAQFLLIGVFITAAFISTAIGTSMGTIATIAPIAANLIEHGAFSAEVGMATVVGGAMFGDSLSIVSDTTIAAVMSQKADPKAKFKLNAIVSLFASIITIVILLLLSNDHHGSAIISGSEYNVILITPYILLIALPLFGTNVFVCLVVSLIFTWIIGYINQDYSVINFSNDIVKGFAHMQEIMLLSLMVGGLSGFAVKSSKDIALYLSDIIRKRGNKRAAQFVIAKIVSVFDLLFANNTVAIIFSGEIAKDIAEKYKIPPHYSATWLDIFSIVFQGIIPYGAQILLVSSLANLSPVSIIPHVYYCYILGIVAIAYIIWVPIPKKISEN</sequence>
<keyword evidence="2" id="KW-0813">Transport</keyword>
<dbReference type="InterPro" id="IPR018461">
    <property type="entry name" value="Na/H_Antiport_NhaC-like_C"/>
</dbReference>
<evidence type="ECO:0000256" key="6">
    <source>
        <dbReference type="ARBA" id="ARBA00022989"/>
    </source>
</evidence>
<evidence type="ECO:0000256" key="3">
    <source>
        <dbReference type="ARBA" id="ARBA00022449"/>
    </source>
</evidence>
<evidence type="ECO:0000256" key="2">
    <source>
        <dbReference type="ARBA" id="ARBA00022448"/>
    </source>
</evidence>
<dbReference type="EMBL" id="CP112932">
    <property type="protein sequence ID" value="WPY01404.1"/>
    <property type="molecule type" value="Genomic_DNA"/>
</dbReference>
<accession>A0ABZ0UWV6</accession>
<protein>
    <submittedName>
        <fullName evidence="11">Na+/H+ antiporter family protein</fullName>
    </submittedName>
</protein>
<feature type="transmembrane region" description="Helical" evidence="9">
    <location>
        <begin position="73"/>
        <end position="94"/>
    </location>
</feature>
<dbReference type="PANTHER" id="PTHR33451:SF5">
    <property type="entry name" value="NA+_H+ ANTIPORTER"/>
    <property type="match status" value="1"/>
</dbReference>
<feature type="domain" description="Na+/H+ antiporter NhaC-like C-terminal" evidence="10">
    <location>
        <begin position="56"/>
        <end position="212"/>
    </location>
</feature>
<comment type="similarity">
    <text evidence="8">Belongs to the NhaC Na(+)/H(+) (TC 2.A.35) antiporter family.</text>
</comment>
<dbReference type="Pfam" id="PF03553">
    <property type="entry name" value="Na_H_antiporter"/>
    <property type="match status" value="1"/>
</dbReference>
<feature type="transmembrane region" description="Helical" evidence="9">
    <location>
        <begin position="285"/>
        <end position="304"/>
    </location>
</feature>
<organism evidence="11 12">
    <name type="scientific">Candidatus Trichorickettsia mobilis</name>
    <dbReference type="NCBI Taxonomy" id="1346319"/>
    <lineage>
        <taxon>Bacteria</taxon>
        <taxon>Pseudomonadati</taxon>
        <taxon>Pseudomonadota</taxon>
        <taxon>Alphaproteobacteria</taxon>
        <taxon>Rickettsiales</taxon>
        <taxon>Rickettsiaceae</taxon>
        <taxon>Rickettsieae</taxon>
        <taxon>Candidatus Trichorickettsia</taxon>
    </lineage>
</organism>
<keyword evidence="6 9" id="KW-1133">Transmembrane helix</keyword>
<feature type="transmembrane region" description="Helical" evidence="9">
    <location>
        <begin position="325"/>
        <end position="350"/>
    </location>
</feature>
<proteinExistence type="inferred from homology"/>
<evidence type="ECO:0000256" key="1">
    <source>
        <dbReference type="ARBA" id="ARBA00004651"/>
    </source>
</evidence>
<feature type="transmembrane region" description="Helical" evidence="9">
    <location>
        <begin position="32"/>
        <end position="53"/>
    </location>
</feature>
<feature type="transmembrane region" description="Helical" evidence="9">
    <location>
        <begin position="191"/>
        <end position="212"/>
    </location>
</feature>
<dbReference type="PANTHER" id="PTHR33451">
    <property type="entry name" value="MALATE-2H(+)/NA(+)-LACTATE ANTIPORTER"/>
    <property type="match status" value="1"/>
</dbReference>
<feature type="transmembrane region" description="Helical" evidence="9">
    <location>
        <begin position="7"/>
        <end position="26"/>
    </location>
</feature>
<evidence type="ECO:0000256" key="8">
    <source>
        <dbReference type="ARBA" id="ARBA00038435"/>
    </source>
</evidence>
<dbReference type="RefSeq" id="WP_323738178.1">
    <property type="nucleotide sequence ID" value="NZ_CP112932.1"/>
</dbReference>
<feature type="transmembrane region" description="Helical" evidence="9">
    <location>
        <begin position="100"/>
        <end position="123"/>
    </location>
</feature>
<evidence type="ECO:0000313" key="11">
    <source>
        <dbReference type="EMBL" id="WPY01404.1"/>
    </source>
</evidence>
<keyword evidence="3" id="KW-0050">Antiport</keyword>
<feature type="transmembrane region" description="Helical" evidence="9">
    <location>
        <begin position="218"/>
        <end position="241"/>
    </location>
</feature>
<gene>
    <name evidence="11" type="ORF">Trichorick_01316</name>
</gene>
<dbReference type="Proteomes" id="UP001326613">
    <property type="component" value="Chromosome"/>
</dbReference>
<evidence type="ECO:0000313" key="12">
    <source>
        <dbReference type="Proteomes" id="UP001326613"/>
    </source>
</evidence>
<keyword evidence="7 9" id="KW-0472">Membrane</keyword>